<dbReference type="AlphaFoldDB" id="K1XZ88"/>
<dbReference type="InParanoid" id="K1XZ88"/>
<feature type="region of interest" description="Disordered" evidence="1">
    <location>
        <begin position="68"/>
        <end position="98"/>
    </location>
</feature>
<evidence type="ECO:0000313" key="2">
    <source>
        <dbReference type="EMBL" id="EKD18119.1"/>
    </source>
</evidence>
<proteinExistence type="predicted"/>
<organism evidence="2 3">
    <name type="scientific">Marssonina brunnea f. sp. multigermtubi (strain MB_m1)</name>
    <name type="common">Marssonina leaf spot fungus</name>
    <dbReference type="NCBI Taxonomy" id="1072389"/>
    <lineage>
        <taxon>Eukaryota</taxon>
        <taxon>Fungi</taxon>
        <taxon>Dikarya</taxon>
        <taxon>Ascomycota</taxon>
        <taxon>Pezizomycotina</taxon>
        <taxon>Leotiomycetes</taxon>
        <taxon>Helotiales</taxon>
        <taxon>Drepanopezizaceae</taxon>
        <taxon>Drepanopeziza</taxon>
    </lineage>
</organism>
<protein>
    <submittedName>
        <fullName evidence="2">Uncharacterized protein</fullName>
    </submittedName>
</protein>
<name>K1XZ88_MARBU</name>
<sequence length="98" mass="10971">MCVEQDIYIHPTKRPSPFSPTTKIITGTAIAICPDHKAAMYNKNDDDENGSSSTVRDCKKYCLLPSKSEDSREGKKEKKKKEKEKERGGHGGGRGWPF</sequence>
<keyword evidence="3" id="KW-1185">Reference proteome</keyword>
<evidence type="ECO:0000256" key="1">
    <source>
        <dbReference type="SAM" id="MobiDB-lite"/>
    </source>
</evidence>
<dbReference type="KEGG" id="mbe:MBM_03891"/>
<dbReference type="HOGENOM" id="CLU_2334029_0_0_1"/>
<reference evidence="2 3" key="1">
    <citation type="journal article" date="2012" name="BMC Genomics">
        <title>Sequencing the genome of Marssonina brunnea reveals fungus-poplar co-evolution.</title>
        <authorList>
            <person name="Zhu S."/>
            <person name="Cao Y.-Z."/>
            <person name="Jiang C."/>
            <person name="Tan B.-Y."/>
            <person name="Wang Z."/>
            <person name="Feng S."/>
            <person name="Zhang L."/>
            <person name="Su X.-H."/>
            <person name="Brejova B."/>
            <person name="Vinar T."/>
            <person name="Xu M."/>
            <person name="Wang M.-X."/>
            <person name="Zhang S.-G."/>
            <person name="Huang M.-R."/>
            <person name="Wu R."/>
            <person name="Zhou Y."/>
        </authorList>
    </citation>
    <scope>NUCLEOTIDE SEQUENCE [LARGE SCALE GENOMIC DNA]</scope>
    <source>
        <strain evidence="2 3">MB_m1</strain>
    </source>
</reference>
<accession>K1XZ88</accession>
<gene>
    <name evidence="2" type="ORF">MBM_03891</name>
</gene>
<evidence type="ECO:0000313" key="3">
    <source>
        <dbReference type="Proteomes" id="UP000006753"/>
    </source>
</evidence>
<dbReference type="Proteomes" id="UP000006753">
    <property type="component" value="Unassembled WGS sequence"/>
</dbReference>
<dbReference type="EMBL" id="JH921434">
    <property type="protein sequence ID" value="EKD18119.1"/>
    <property type="molecule type" value="Genomic_DNA"/>
</dbReference>